<dbReference type="RefSeq" id="WP_125553042.1">
    <property type="nucleotide sequence ID" value="NZ_JBHSSL010000111.1"/>
</dbReference>
<feature type="chain" id="PRO_5046950670" description="DUF2334 domain-containing protein" evidence="2">
    <location>
        <begin position="24"/>
        <end position="522"/>
    </location>
</feature>
<accession>A0ABW1RFS7</accession>
<keyword evidence="1" id="KW-0812">Transmembrane</keyword>
<proteinExistence type="predicted"/>
<keyword evidence="1" id="KW-0472">Membrane</keyword>
<evidence type="ECO:0000256" key="2">
    <source>
        <dbReference type="SAM" id="SignalP"/>
    </source>
</evidence>
<evidence type="ECO:0008006" key="5">
    <source>
        <dbReference type="Google" id="ProtNLM"/>
    </source>
</evidence>
<evidence type="ECO:0000256" key="1">
    <source>
        <dbReference type="SAM" id="Phobius"/>
    </source>
</evidence>
<protein>
    <recommendedName>
        <fullName evidence="5">DUF2334 domain-containing protein</fullName>
    </recommendedName>
</protein>
<sequence length="522" mass="58916">MRRSLALLLVGVGLLLWTQPVQAATPPKILLAYDSQNVSADSEYQIDSLQRLLTSLNLEVHTIAIDQYHAGDLTRYKFQGVITMINWPQTDFKSQTFFKDRQQFTGVKLHIGPKLAADEQADLGLSVKSVYHQQFNLVSDKLQQLLPFSSSLQVVTQAGGQVFGTLKAQTPHNKPQYPYGVINGRVGFLPYYRRSGLSFLVASQMISQLFTGKVQAMPPLLTITDVTPVSDLKKLDQLSEFLYQQGIPFAVSATSVQFNTQLAAFHRYMLVLQHIENRNGIVFLQTPRVYDTSKKTGQQLGRVMYRQLYDLTKNQVFPVGVSTANYWNQDSVYKTQALGFSDHVLLLPNPTDQAQVYAQQSNISGVYKQAYYALNEHSLATVKSGTDLTQEYELKFSAPTAITVALPSTKKGLVGVEKRLKRVRWSWYNPATANLQTKLTLGKQVIAYQSGSYFLNGQHVLVPTLDVQQPKKQQKKSYTAVLNGFFNFQSYVLIIFISGALVILVVFFFIGRRVYRNMFRRK</sequence>
<keyword evidence="2" id="KW-0732">Signal</keyword>
<gene>
    <name evidence="3" type="ORF">ACFQGP_13130</name>
</gene>
<dbReference type="Proteomes" id="UP001596289">
    <property type="component" value="Unassembled WGS sequence"/>
</dbReference>
<organism evidence="3 4">
    <name type="scientific">Loigolactobacillus jiayinensis</name>
    <dbReference type="NCBI Taxonomy" id="2486016"/>
    <lineage>
        <taxon>Bacteria</taxon>
        <taxon>Bacillati</taxon>
        <taxon>Bacillota</taxon>
        <taxon>Bacilli</taxon>
        <taxon>Lactobacillales</taxon>
        <taxon>Lactobacillaceae</taxon>
        <taxon>Loigolactobacillus</taxon>
    </lineage>
</organism>
<feature type="signal peptide" evidence="2">
    <location>
        <begin position="1"/>
        <end position="23"/>
    </location>
</feature>
<name>A0ABW1RFS7_9LACO</name>
<dbReference type="EMBL" id="JBHSSL010000111">
    <property type="protein sequence ID" value="MFC6171496.1"/>
    <property type="molecule type" value="Genomic_DNA"/>
</dbReference>
<comment type="caution">
    <text evidence="3">The sequence shown here is derived from an EMBL/GenBank/DDBJ whole genome shotgun (WGS) entry which is preliminary data.</text>
</comment>
<keyword evidence="1" id="KW-1133">Transmembrane helix</keyword>
<feature type="transmembrane region" description="Helical" evidence="1">
    <location>
        <begin position="491"/>
        <end position="511"/>
    </location>
</feature>
<evidence type="ECO:0000313" key="3">
    <source>
        <dbReference type="EMBL" id="MFC6171496.1"/>
    </source>
</evidence>
<evidence type="ECO:0000313" key="4">
    <source>
        <dbReference type="Proteomes" id="UP001596289"/>
    </source>
</evidence>
<reference evidence="4" key="1">
    <citation type="journal article" date="2019" name="Int. J. Syst. Evol. Microbiol.">
        <title>The Global Catalogue of Microorganisms (GCM) 10K type strain sequencing project: providing services to taxonomists for standard genome sequencing and annotation.</title>
        <authorList>
            <consortium name="The Broad Institute Genomics Platform"/>
            <consortium name="The Broad Institute Genome Sequencing Center for Infectious Disease"/>
            <person name="Wu L."/>
            <person name="Ma J."/>
        </authorList>
    </citation>
    <scope>NUCLEOTIDE SEQUENCE [LARGE SCALE GENOMIC DNA]</scope>
    <source>
        <strain evidence="4">CCM 8904</strain>
    </source>
</reference>
<keyword evidence="4" id="KW-1185">Reference proteome</keyword>